<dbReference type="KEGG" id="hazt:108681157"/>
<protein>
    <submittedName>
        <fullName evidence="4">Uncharacterized protein LOC108681157 isoform X1</fullName>
    </submittedName>
</protein>
<name>A0A8B7PHK2_HYAAZ</name>
<evidence type="ECO:0000256" key="1">
    <source>
        <dbReference type="SAM" id="MobiDB-lite"/>
    </source>
</evidence>
<sequence>MNFKNFIEISRNTSLCYISYLNSIKSQEIPFQIVSAYAILLAVIEYNNYETSGWRIFLLSVIGLGTLITAVMLYDEIKEGKPDELNFYSCMCVAMSLLCLLTGAFTRGPGTSSNVVGMIISCLLLLLSAGIVWRCRLIMVKVTSATNSASESLPAATESSTSMDGDRIGDDPPSYRDVVHRPPPEESSSVFTVPLPHEIYRRFSYESLNSLPPPYHLAVSQMSYETNTFPSDVILCPSDITLPSQAPAGNLTTLFSSSKSPQSAVHVHDPNRL</sequence>
<feature type="compositionally biased region" description="Polar residues" evidence="1">
    <location>
        <begin position="151"/>
        <end position="163"/>
    </location>
</feature>
<keyword evidence="2" id="KW-1133">Transmembrane helix</keyword>
<feature type="transmembrane region" description="Helical" evidence="2">
    <location>
        <begin position="111"/>
        <end position="133"/>
    </location>
</feature>
<keyword evidence="2" id="KW-0472">Membrane</keyword>
<dbReference type="RefSeq" id="XP_018025643.1">
    <property type="nucleotide sequence ID" value="XM_018170154.2"/>
</dbReference>
<accession>A0A8B7PHK2</accession>
<feature type="transmembrane region" description="Helical" evidence="2">
    <location>
        <begin position="85"/>
        <end position="105"/>
    </location>
</feature>
<dbReference type="AlphaFoldDB" id="A0A8B7PHK2"/>
<feature type="region of interest" description="Disordered" evidence="1">
    <location>
        <begin position="151"/>
        <end position="172"/>
    </location>
</feature>
<keyword evidence="3" id="KW-1185">Reference proteome</keyword>
<reference evidence="4" key="1">
    <citation type="submission" date="2025-08" db="UniProtKB">
        <authorList>
            <consortium name="RefSeq"/>
        </authorList>
    </citation>
    <scope>IDENTIFICATION</scope>
    <source>
        <tissue evidence="4">Whole organism</tissue>
    </source>
</reference>
<keyword evidence="2" id="KW-0812">Transmembrane</keyword>
<dbReference type="GeneID" id="108681157"/>
<dbReference type="Proteomes" id="UP000694843">
    <property type="component" value="Unplaced"/>
</dbReference>
<evidence type="ECO:0000313" key="3">
    <source>
        <dbReference type="Proteomes" id="UP000694843"/>
    </source>
</evidence>
<feature type="transmembrane region" description="Helical" evidence="2">
    <location>
        <begin position="52"/>
        <end position="73"/>
    </location>
</feature>
<gene>
    <name evidence="4" type="primary">LOC108681157</name>
</gene>
<evidence type="ECO:0000313" key="4">
    <source>
        <dbReference type="RefSeq" id="XP_018025643.1"/>
    </source>
</evidence>
<proteinExistence type="predicted"/>
<organism evidence="3 4">
    <name type="scientific">Hyalella azteca</name>
    <name type="common">Amphipod</name>
    <dbReference type="NCBI Taxonomy" id="294128"/>
    <lineage>
        <taxon>Eukaryota</taxon>
        <taxon>Metazoa</taxon>
        <taxon>Ecdysozoa</taxon>
        <taxon>Arthropoda</taxon>
        <taxon>Crustacea</taxon>
        <taxon>Multicrustacea</taxon>
        <taxon>Malacostraca</taxon>
        <taxon>Eumalacostraca</taxon>
        <taxon>Peracarida</taxon>
        <taxon>Amphipoda</taxon>
        <taxon>Senticaudata</taxon>
        <taxon>Talitrida</taxon>
        <taxon>Talitroidea</taxon>
        <taxon>Hyalellidae</taxon>
        <taxon>Hyalella</taxon>
    </lineage>
</organism>
<evidence type="ECO:0000256" key="2">
    <source>
        <dbReference type="SAM" id="Phobius"/>
    </source>
</evidence>